<evidence type="ECO:0000259" key="1">
    <source>
        <dbReference type="SMART" id="SM00791"/>
    </source>
</evidence>
<protein>
    <recommendedName>
        <fullName evidence="1">Agglutinin domain-containing protein</fullName>
    </recommendedName>
</protein>
<evidence type="ECO:0000313" key="3">
    <source>
        <dbReference type="Proteomes" id="UP001396334"/>
    </source>
</evidence>
<dbReference type="SMART" id="SM00791">
    <property type="entry name" value="Agglutinin"/>
    <property type="match status" value="1"/>
</dbReference>
<dbReference type="SUPFAM" id="SSF56973">
    <property type="entry name" value="Aerolisin/ETX pore-forming domain"/>
    <property type="match status" value="1"/>
</dbReference>
<dbReference type="Gene3D" id="2.170.15.10">
    <property type="entry name" value="Proaerolysin, chain A, domain 3"/>
    <property type="match status" value="1"/>
</dbReference>
<dbReference type="InterPro" id="IPR008998">
    <property type="entry name" value="Agglutinin"/>
</dbReference>
<comment type="caution">
    <text evidence="2">The sequence shown here is derived from an EMBL/GenBank/DDBJ whole genome shotgun (WGS) entry which is preliminary data.</text>
</comment>
<accession>A0ABR2NQS8</accession>
<reference evidence="2 3" key="1">
    <citation type="journal article" date="2024" name="G3 (Bethesda)">
        <title>Genome assembly of Hibiscus sabdariffa L. provides insights into metabolisms of medicinal natural products.</title>
        <authorList>
            <person name="Kim T."/>
        </authorList>
    </citation>
    <scope>NUCLEOTIDE SEQUENCE [LARGE SCALE GENOMIC DNA]</scope>
    <source>
        <strain evidence="2">TK-2024</strain>
        <tissue evidence="2">Old leaves</tissue>
    </source>
</reference>
<keyword evidence="3" id="KW-1185">Reference proteome</keyword>
<feature type="domain" description="Agglutinin" evidence="1">
    <location>
        <begin position="7"/>
        <end position="142"/>
    </location>
</feature>
<proteinExistence type="predicted"/>
<dbReference type="Proteomes" id="UP001396334">
    <property type="component" value="Unassembled WGS sequence"/>
</dbReference>
<sequence>MASALTLVLPKYVALKGDNGRYLSLSPLNGRSYLRFVVAEISDPTVTMEIFVADDGNVSIKQTSSGKFWRLGDSNFILADASDSSNDNTLFRPFKVDSQSIALLSSANNLFCTRYSLDLPIKEALNANADFTNFWAGLRVEEPVMKREISSIVYDLDKSSIYDLETVVLATNSAINTSGGASTTVDVKLPYQDVKATIWKTKLSLKLEAKATFETSTFPIIVDGGKVGFSGEARRKNELDKNIITTTLLEDVHSVVVPPKTKVVVSLIATKGKCDIPFTFTQSDTLYNGKSFTTEVKDNTYTVSSFYDFKYQTSFEPIDA</sequence>
<dbReference type="EMBL" id="JBBPBN010000111">
    <property type="protein sequence ID" value="KAK8978522.1"/>
    <property type="molecule type" value="Genomic_DNA"/>
</dbReference>
<dbReference type="Gene3D" id="2.80.10.50">
    <property type="match status" value="1"/>
</dbReference>
<dbReference type="SUPFAM" id="SSF50382">
    <property type="entry name" value="Agglutinin"/>
    <property type="match status" value="1"/>
</dbReference>
<dbReference type="InterPro" id="IPR036242">
    <property type="entry name" value="Agglutinin_dom_sf"/>
</dbReference>
<dbReference type="Pfam" id="PF07468">
    <property type="entry name" value="Agglutinin"/>
    <property type="match status" value="1"/>
</dbReference>
<evidence type="ECO:0000313" key="2">
    <source>
        <dbReference type="EMBL" id="KAK8978522.1"/>
    </source>
</evidence>
<name>A0ABR2NQS8_9ROSI</name>
<gene>
    <name evidence="2" type="ORF">V6N11_055511</name>
</gene>
<dbReference type="PANTHER" id="PTHR39244:SF5">
    <property type="entry name" value="NATTERIN-3-LIKE"/>
    <property type="match status" value="1"/>
</dbReference>
<dbReference type="InterPro" id="IPR053237">
    <property type="entry name" value="Natterin_C"/>
</dbReference>
<dbReference type="PANTHER" id="PTHR39244">
    <property type="entry name" value="NATTERIN-4"/>
    <property type="match status" value="1"/>
</dbReference>
<organism evidence="2 3">
    <name type="scientific">Hibiscus sabdariffa</name>
    <name type="common">roselle</name>
    <dbReference type="NCBI Taxonomy" id="183260"/>
    <lineage>
        <taxon>Eukaryota</taxon>
        <taxon>Viridiplantae</taxon>
        <taxon>Streptophyta</taxon>
        <taxon>Embryophyta</taxon>
        <taxon>Tracheophyta</taxon>
        <taxon>Spermatophyta</taxon>
        <taxon>Magnoliopsida</taxon>
        <taxon>eudicotyledons</taxon>
        <taxon>Gunneridae</taxon>
        <taxon>Pentapetalae</taxon>
        <taxon>rosids</taxon>
        <taxon>malvids</taxon>
        <taxon>Malvales</taxon>
        <taxon>Malvaceae</taxon>
        <taxon>Malvoideae</taxon>
        <taxon>Hibiscus</taxon>
    </lineage>
</organism>
<dbReference type="CDD" id="cd00257">
    <property type="entry name" value="beta-trefoil_FSCN-like"/>
    <property type="match status" value="1"/>
</dbReference>